<evidence type="ECO:0000313" key="3">
    <source>
        <dbReference type="Proteomes" id="UP001066276"/>
    </source>
</evidence>
<dbReference type="AlphaFoldDB" id="A0AAV7QZP6"/>
<evidence type="ECO:0000256" key="1">
    <source>
        <dbReference type="SAM" id="MobiDB-lite"/>
    </source>
</evidence>
<organism evidence="2 3">
    <name type="scientific">Pleurodeles waltl</name>
    <name type="common">Iberian ribbed newt</name>
    <dbReference type="NCBI Taxonomy" id="8319"/>
    <lineage>
        <taxon>Eukaryota</taxon>
        <taxon>Metazoa</taxon>
        <taxon>Chordata</taxon>
        <taxon>Craniata</taxon>
        <taxon>Vertebrata</taxon>
        <taxon>Euteleostomi</taxon>
        <taxon>Amphibia</taxon>
        <taxon>Batrachia</taxon>
        <taxon>Caudata</taxon>
        <taxon>Salamandroidea</taxon>
        <taxon>Salamandridae</taxon>
        <taxon>Pleurodelinae</taxon>
        <taxon>Pleurodeles</taxon>
    </lineage>
</organism>
<feature type="region of interest" description="Disordered" evidence="1">
    <location>
        <begin position="1"/>
        <end position="52"/>
    </location>
</feature>
<gene>
    <name evidence="2" type="ORF">NDU88_010225</name>
</gene>
<sequence length="79" mass="8857">MRRGSDRRTGEESENRWSEFRPLVRSRSGLARRRRSEPEETMGSVETLRPPGARATCALRVASRCRQQRGSGGAETLGP</sequence>
<keyword evidence="3" id="KW-1185">Reference proteome</keyword>
<comment type="caution">
    <text evidence="2">The sequence shown here is derived from an EMBL/GenBank/DDBJ whole genome shotgun (WGS) entry which is preliminary data.</text>
</comment>
<dbReference type="Proteomes" id="UP001066276">
    <property type="component" value="Chromosome 6"/>
</dbReference>
<protein>
    <submittedName>
        <fullName evidence="2">Uncharacterized protein</fullName>
    </submittedName>
</protein>
<accession>A0AAV7QZP6</accession>
<dbReference type="EMBL" id="JANPWB010000010">
    <property type="protein sequence ID" value="KAJ1143923.1"/>
    <property type="molecule type" value="Genomic_DNA"/>
</dbReference>
<feature type="compositionally biased region" description="Basic and acidic residues" evidence="1">
    <location>
        <begin position="1"/>
        <end position="19"/>
    </location>
</feature>
<proteinExistence type="predicted"/>
<name>A0AAV7QZP6_PLEWA</name>
<reference evidence="2" key="1">
    <citation type="journal article" date="2022" name="bioRxiv">
        <title>Sequencing and chromosome-scale assembly of the giantPleurodeles waltlgenome.</title>
        <authorList>
            <person name="Brown T."/>
            <person name="Elewa A."/>
            <person name="Iarovenko S."/>
            <person name="Subramanian E."/>
            <person name="Araus A.J."/>
            <person name="Petzold A."/>
            <person name="Susuki M."/>
            <person name="Suzuki K.-i.T."/>
            <person name="Hayashi T."/>
            <person name="Toyoda A."/>
            <person name="Oliveira C."/>
            <person name="Osipova E."/>
            <person name="Leigh N.D."/>
            <person name="Simon A."/>
            <person name="Yun M.H."/>
        </authorList>
    </citation>
    <scope>NUCLEOTIDE SEQUENCE</scope>
    <source>
        <strain evidence="2">20211129_DDA</strain>
        <tissue evidence="2">Liver</tissue>
    </source>
</reference>
<evidence type="ECO:0000313" key="2">
    <source>
        <dbReference type="EMBL" id="KAJ1143923.1"/>
    </source>
</evidence>